<keyword evidence="1" id="KW-0812">Transmembrane</keyword>
<organism evidence="2">
    <name type="scientific">Physidae sp. PE4</name>
    <dbReference type="NCBI Taxonomy" id="2665902"/>
    <lineage>
        <taxon>Eukaryota</taxon>
        <taxon>Metazoa</taxon>
        <taxon>Spiralia</taxon>
        <taxon>Lophotrochozoa</taxon>
        <taxon>Mollusca</taxon>
        <taxon>Gastropoda</taxon>
        <taxon>Heterobranchia</taxon>
        <taxon>Euthyneura</taxon>
        <taxon>Panpulmonata</taxon>
        <taxon>Hygrophila</taxon>
        <taxon>Lymnaeoidea</taxon>
        <taxon>Physidae</taxon>
    </lineage>
</organism>
<name>A0A649UB42_9GAST</name>
<reference evidence="2" key="1">
    <citation type="submission" date="2018-11" db="EMBL/GenBank/DDBJ databases">
        <title>An uncharacterized physid snail from NM.</title>
        <authorList>
            <person name="Adema C.M."/>
        </authorList>
    </citation>
    <scope>NUCLEOTIDE SEQUENCE</scope>
    <source>
        <strain evidence="2">PE4</strain>
    </source>
</reference>
<proteinExistence type="predicted"/>
<keyword evidence="1" id="KW-1133">Transmembrane helix</keyword>
<dbReference type="AlphaFoldDB" id="A0A649UB42"/>
<evidence type="ECO:0000313" key="2">
    <source>
        <dbReference type="EMBL" id="QGI24269.1"/>
    </source>
</evidence>
<accession>A0A649UB42</accession>
<dbReference type="EMBL" id="MK242069">
    <property type="protein sequence ID" value="QGI24269.1"/>
    <property type="molecule type" value="Genomic_DNA"/>
</dbReference>
<evidence type="ECO:0000256" key="1">
    <source>
        <dbReference type="SAM" id="Phobius"/>
    </source>
</evidence>
<gene>
    <name evidence="2" type="primary">atp8</name>
</gene>
<sequence length="36" mass="3993">MPQLSPIYGVSIFLLAHITLLIVIVILSMNKTRPIS</sequence>
<keyword evidence="2" id="KW-0496">Mitochondrion</keyword>
<geneLocation type="mitochondrion" evidence="2"/>
<keyword evidence="1" id="KW-0472">Membrane</keyword>
<protein>
    <submittedName>
        <fullName evidence="2">ATP synthase F0 subunit 8</fullName>
    </submittedName>
</protein>
<feature type="transmembrane region" description="Helical" evidence="1">
    <location>
        <begin position="6"/>
        <end position="27"/>
    </location>
</feature>